<evidence type="ECO:0000256" key="12">
    <source>
        <dbReference type="SAM" id="Phobius"/>
    </source>
</evidence>
<keyword evidence="6 12" id="KW-1133">Transmembrane helix</keyword>
<dbReference type="PATRIC" id="fig|1614.7.peg.1254"/>
<dbReference type="InterPro" id="IPR003593">
    <property type="entry name" value="AAA+_ATPase"/>
</dbReference>
<sequence length="580" mass="64227">MKKQAKNNGSFNFRGFFHLIRETKPRYWQLVVGLLLGLIATGAQLTVPKIAQVMVNDFAKGVSLLLVSAMIVLFILSALINAGSGTLLGFFGENVVANLRELLWEKMVKLNVHYFDSVKTGKMISRLVSDSDQIKDLLSVSFPNTITSIFQLIGALIIMLIMDWRMALIMFIAIPIVMIVMRPIIRKSSQIGKSRQDQMADFSGKAQETLNEIRLVKSSNAEPYETKAGSSLIHNLYRVGLKESVYDSIAGPILNTVMMAMIVGILAYGAHRVAIGAMTIGTMFAFLMYLFQIIGPVSMLGRFITDLSKANGSTEHVRELLTEPEEDFASGFSDDIGGKTLRLNDVSFAYDPDEPVLKNVNVVAKPNQTTAFVGPSGGGKSTIFSLIERYYQPTSGTLTIGNENIDDINLSNWRHQIGLVSQDSAIMAGTIRHNLTYGLNEKFTDDQLWHVLSLAYAEGFVKEMPEGLSTQVGERGIKVSGGQRQRLAIARAFLRDPKILMLDEATASLDSQSEAMVQKALGQLMKGRTTLIIAHRLSTIVDSDDIYFVDHGEISGHGTHEELIKKLPKYREYVKIQFKK</sequence>
<dbReference type="PANTHER" id="PTHR43394">
    <property type="entry name" value="ATP-DEPENDENT PERMEASE MDL1, MITOCHONDRIAL"/>
    <property type="match status" value="1"/>
</dbReference>
<evidence type="ECO:0000256" key="1">
    <source>
        <dbReference type="ARBA" id="ARBA00004651"/>
    </source>
</evidence>
<evidence type="ECO:0000256" key="5">
    <source>
        <dbReference type="ARBA" id="ARBA00022840"/>
    </source>
</evidence>
<dbReference type="EC" id="7.6.2.2" evidence="2"/>
<evidence type="ECO:0000256" key="6">
    <source>
        <dbReference type="ARBA" id="ARBA00022989"/>
    </source>
</evidence>
<feature type="transmembrane region" description="Helical" evidence="12">
    <location>
        <begin position="137"/>
        <end position="161"/>
    </location>
</feature>
<dbReference type="AlphaFoldDB" id="A0A0C1M4H4"/>
<gene>
    <name evidence="15" type="ORF">LfDm3_1315</name>
</gene>
<dbReference type="GO" id="GO:0005886">
    <property type="term" value="C:plasma membrane"/>
    <property type="evidence" value="ECO:0007669"/>
    <property type="project" value="UniProtKB-SubCell"/>
</dbReference>
<dbReference type="SMART" id="SM00382">
    <property type="entry name" value="AAA"/>
    <property type="match status" value="1"/>
</dbReference>
<dbReference type="GO" id="GO:0015421">
    <property type="term" value="F:ABC-type oligopeptide transporter activity"/>
    <property type="evidence" value="ECO:0007669"/>
    <property type="project" value="TreeGrafter"/>
</dbReference>
<comment type="caution">
    <text evidence="15">The sequence shown here is derived from an EMBL/GenBank/DDBJ whole genome shotgun (WGS) entry which is preliminary data.</text>
</comment>
<feature type="transmembrane region" description="Helical" evidence="12">
    <location>
        <begin position="245"/>
        <end position="268"/>
    </location>
</feature>
<dbReference type="Pfam" id="PF00005">
    <property type="entry name" value="ABC_tran"/>
    <property type="match status" value="1"/>
</dbReference>
<organism evidence="15 16">
    <name type="scientific">Fructilactobacillus fructivorans</name>
    <dbReference type="NCBI Taxonomy" id="1614"/>
    <lineage>
        <taxon>Bacteria</taxon>
        <taxon>Bacillati</taxon>
        <taxon>Bacillota</taxon>
        <taxon>Bacilli</taxon>
        <taxon>Lactobacillales</taxon>
        <taxon>Lactobacillaceae</taxon>
        <taxon>Fructilactobacillus</taxon>
    </lineage>
</organism>
<feature type="transmembrane region" description="Helical" evidence="12">
    <location>
        <begin position="58"/>
        <end position="80"/>
    </location>
</feature>
<feature type="domain" description="ABC transmembrane type-1" evidence="14">
    <location>
        <begin position="31"/>
        <end position="309"/>
    </location>
</feature>
<evidence type="ECO:0000256" key="11">
    <source>
        <dbReference type="ARBA" id="ARBA00072598"/>
    </source>
</evidence>
<dbReference type="PROSITE" id="PS50893">
    <property type="entry name" value="ABC_TRANSPORTER_2"/>
    <property type="match status" value="1"/>
</dbReference>
<comment type="function">
    <text evidence="9">Efflux transporter for a variety of amphiphilic cationic compounds, including antibiotics.</text>
</comment>
<dbReference type="GO" id="GO:0016887">
    <property type="term" value="F:ATP hydrolysis activity"/>
    <property type="evidence" value="ECO:0007669"/>
    <property type="project" value="InterPro"/>
</dbReference>
<dbReference type="InterPro" id="IPR039421">
    <property type="entry name" value="Type_1_exporter"/>
</dbReference>
<feature type="domain" description="ABC transporter" evidence="13">
    <location>
        <begin position="341"/>
        <end position="576"/>
    </location>
</feature>
<evidence type="ECO:0000259" key="14">
    <source>
        <dbReference type="PROSITE" id="PS50929"/>
    </source>
</evidence>
<dbReference type="Gene3D" id="1.20.1560.10">
    <property type="entry name" value="ABC transporter type 1, transmembrane domain"/>
    <property type="match status" value="1"/>
</dbReference>
<dbReference type="FunFam" id="3.40.50.300:FF:000218">
    <property type="entry name" value="Multidrug ABC transporter ATP-binding protein"/>
    <property type="match status" value="1"/>
</dbReference>
<evidence type="ECO:0000256" key="10">
    <source>
        <dbReference type="ARBA" id="ARBA00061674"/>
    </source>
</evidence>
<keyword evidence="3 12" id="KW-0812">Transmembrane</keyword>
<keyword evidence="5 15" id="KW-0067">ATP-binding</keyword>
<evidence type="ECO:0000313" key="16">
    <source>
        <dbReference type="Proteomes" id="UP000031397"/>
    </source>
</evidence>
<dbReference type="RefSeq" id="WP_039145136.1">
    <property type="nucleotide sequence ID" value="NZ_JOJZ01000024.1"/>
</dbReference>
<dbReference type="SUPFAM" id="SSF52540">
    <property type="entry name" value="P-loop containing nucleoside triphosphate hydrolases"/>
    <property type="match status" value="1"/>
</dbReference>
<dbReference type="InterPro" id="IPR003439">
    <property type="entry name" value="ABC_transporter-like_ATP-bd"/>
</dbReference>
<comment type="similarity">
    <text evidence="10">Belongs to the ABC transporter superfamily. Multidrug exporter LmrA (TC 3.A.1.117.1) family.</text>
</comment>
<feature type="transmembrane region" description="Helical" evidence="12">
    <location>
        <begin position="167"/>
        <end position="185"/>
    </location>
</feature>
<dbReference type="PANTHER" id="PTHR43394:SF1">
    <property type="entry name" value="ATP-BINDING CASSETTE SUB-FAMILY B MEMBER 10, MITOCHONDRIAL"/>
    <property type="match status" value="1"/>
</dbReference>
<evidence type="ECO:0000256" key="9">
    <source>
        <dbReference type="ARBA" id="ARBA00059943"/>
    </source>
</evidence>
<dbReference type="GeneID" id="74913972"/>
<evidence type="ECO:0000256" key="2">
    <source>
        <dbReference type="ARBA" id="ARBA00012191"/>
    </source>
</evidence>
<evidence type="ECO:0000256" key="7">
    <source>
        <dbReference type="ARBA" id="ARBA00023136"/>
    </source>
</evidence>
<proteinExistence type="inferred from homology"/>
<evidence type="ECO:0000256" key="4">
    <source>
        <dbReference type="ARBA" id="ARBA00022741"/>
    </source>
</evidence>
<dbReference type="CDD" id="cd18551">
    <property type="entry name" value="ABC_6TM_LmrA_like"/>
    <property type="match status" value="1"/>
</dbReference>
<protein>
    <recommendedName>
        <fullName evidence="11">Multidrug resistance ABC transporter ATP-binding and permease protein</fullName>
        <ecNumber evidence="2">7.6.2.2</ecNumber>
    </recommendedName>
</protein>
<dbReference type="PROSITE" id="PS50929">
    <property type="entry name" value="ABC_TM1F"/>
    <property type="match status" value="1"/>
</dbReference>
<dbReference type="Gene3D" id="3.40.50.300">
    <property type="entry name" value="P-loop containing nucleotide triphosphate hydrolases"/>
    <property type="match status" value="1"/>
</dbReference>
<comment type="catalytic activity">
    <reaction evidence="8">
        <text>ATP + H2O + xenobioticSide 1 = ADP + phosphate + xenobioticSide 2.</text>
        <dbReference type="EC" id="7.6.2.2"/>
    </reaction>
</comment>
<reference evidence="15 16" key="1">
    <citation type="submission" date="2014-06" db="EMBL/GenBank/DDBJ databases">
        <title>Functional and comparative genomic analyses of the Drosophila gut microbiota identify candidate symbiosis factors.</title>
        <authorList>
            <person name="Newell P.D."/>
            <person name="Chaston J.M."/>
            <person name="Douglas A.E."/>
        </authorList>
    </citation>
    <scope>NUCLEOTIDE SEQUENCE [LARGE SCALE GENOMIC DNA]</scope>
    <source>
        <strain evidence="15 16">DmCS_002</strain>
    </source>
</reference>
<name>A0A0C1M4H4_9LACO</name>
<dbReference type="InterPro" id="IPR036640">
    <property type="entry name" value="ABC1_TM_sf"/>
</dbReference>
<dbReference type="EMBL" id="JOJZ01000024">
    <property type="protein sequence ID" value="KID41169.1"/>
    <property type="molecule type" value="Genomic_DNA"/>
</dbReference>
<feature type="transmembrane region" description="Helical" evidence="12">
    <location>
        <begin position="274"/>
        <end position="294"/>
    </location>
</feature>
<feature type="transmembrane region" description="Helical" evidence="12">
    <location>
        <begin position="27"/>
        <end position="46"/>
    </location>
</feature>
<dbReference type="InterPro" id="IPR027417">
    <property type="entry name" value="P-loop_NTPase"/>
</dbReference>
<comment type="subcellular location">
    <subcellularLocation>
        <location evidence="1">Cell membrane</location>
        <topology evidence="1">Multi-pass membrane protein</topology>
    </subcellularLocation>
</comment>
<keyword evidence="7 12" id="KW-0472">Membrane</keyword>
<dbReference type="GO" id="GO:0008559">
    <property type="term" value="F:ABC-type xenobiotic transporter activity"/>
    <property type="evidence" value="ECO:0007669"/>
    <property type="project" value="UniProtKB-EC"/>
</dbReference>
<dbReference type="PROSITE" id="PS00211">
    <property type="entry name" value="ABC_TRANSPORTER_1"/>
    <property type="match status" value="1"/>
</dbReference>
<dbReference type="GO" id="GO:0005524">
    <property type="term" value="F:ATP binding"/>
    <property type="evidence" value="ECO:0007669"/>
    <property type="project" value="UniProtKB-KW"/>
</dbReference>
<dbReference type="Proteomes" id="UP000031397">
    <property type="component" value="Unassembled WGS sequence"/>
</dbReference>
<keyword evidence="4" id="KW-0547">Nucleotide-binding</keyword>
<dbReference type="InterPro" id="IPR017871">
    <property type="entry name" value="ABC_transporter-like_CS"/>
</dbReference>
<evidence type="ECO:0000313" key="15">
    <source>
        <dbReference type="EMBL" id="KID41169.1"/>
    </source>
</evidence>
<dbReference type="OrthoDB" id="9770415at2"/>
<accession>A0A0C1M4H4</accession>
<keyword evidence="16" id="KW-1185">Reference proteome</keyword>
<dbReference type="InterPro" id="IPR011527">
    <property type="entry name" value="ABC1_TM_dom"/>
</dbReference>
<evidence type="ECO:0000256" key="8">
    <source>
        <dbReference type="ARBA" id="ARBA00034018"/>
    </source>
</evidence>
<dbReference type="Pfam" id="PF00664">
    <property type="entry name" value="ABC_membrane"/>
    <property type="match status" value="1"/>
</dbReference>
<evidence type="ECO:0000256" key="3">
    <source>
        <dbReference type="ARBA" id="ARBA00022692"/>
    </source>
</evidence>
<evidence type="ECO:0000259" key="13">
    <source>
        <dbReference type="PROSITE" id="PS50893"/>
    </source>
</evidence>
<dbReference type="SUPFAM" id="SSF90123">
    <property type="entry name" value="ABC transporter transmembrane region"/>
    <property type="match status" value="1"/>
</dbReference>